<geneLocation type="plasmid" evidence="2">
    <name>pthaf100_a</name>
</geneLocation>
<accession>A0A5P9CPP2</accession>
<organism evidence="1 2">
    <name type="scientific">Vibrio aquimaris</name>
    <dbReference type="NCBI Taxonomy" id="2587862"/>
    <lineage>
        <taxon>Bacteria</taxon>
        <taxon>Pseudomonadati</taxon>
        <taxon>Pseudomonadota</taxon>
        <taxon>Gammaproteobacteria</taxon>
        <taxon>Vibrionales</taxon>
        <taxon>Vibrionaceae</taxon>
        <taxon>Vibrio</taxon>
    </lineage>
</organism>
<dbReference type="KEGG" id="vaq:FIV01_17630"/>
<reference evidence="1 2" key="1">
    <citation type="submission" date="2019-10" db="EMBL/GenBank/DDBJ databases">
        <title>Complete genome sequence of Vibrio sp. strain THAF100, isolated from non-filtered water from the water column of tank 6 of a marine aquarium containing stony-coral fragments. Water maintained at 26 degree C.</title>
        <authorList>
            <person name="Ruckert C."/>
            <person name="Franco A."/>
            <person name="Kalinowski J."/>
            <person name="Glaeser S."/>
        </authorList>
    </citation>
    <scope>NUCLEOTIDE SEQUENCE [LARGE SCALE GENOMIC DNA]</scope>
    <source>
        <strain evidence="1 2">THAF100</strain>
        <plasmid evidence="2">pthaf100_a</plasmid>
    </source>
</reference>
<name>A0A5P9CPP2_9VIBR</name>
<gene>
    <name evidence="1" type="ORF">FIV01_17630</name>
</gene>
<proteinExistence type="predicted"/>
<protein>
    <submittedName>
        <fullName evidence="1">Uncharacterized protein</fullName>
    </submittedName>
</protein>
<dbReference type="EMBL" id="CP045351">
    <property type="protein sequence ID" value="QFT28215.1"/>
    <property type="molecule type" value="Genomic_DNA"/>
</dbReference>
<dbReference type="OrthoDB" id="5877270at2"/>
<dbReference type="RefSeq" id="WP_152432248.1">
    <property type="nucleotide sequence ID" value="NZ_CBCSDK010000029.1"/>
</dbReference>
<evidence type="ECO:0000313" key="2">
    <source>
        <dbReference type="Proteomes" id="UP000326936"/>
    </source>
</evidence>
<evidence type="ECO:0000313" key="1">
    <source>
        <dbReference type="EMBL" id="QFT28215.1"/>
    </source>
</evidence>
<keyword evidence="2" id="KW-1185">Reference proteome</keyword>
<dbReference type="Proteomes" id="UP000326936">
    <property type="component" value="Plasmid pTHAF100_a"/>
</dbReference>
<sequence>MRTFNILKKEKDFFLASIGKSHCKIINDDYSRELPLGEITLHVEEVSNKYKYYSNEAIFKLTLPVGEQDNIDICMLSSGRKNHFIYKKCLKLGGKWEPILNQWVFSTSVEEKVRELENIIQSEEEYVEITFNETVTVNDKAFTIFGYPISSTDSNKTVKGVKLYRGDIAVMGTKTIVVAGTKVRLFIPKLMREDSSFREDYLCITHMEKKRKPNKRKTYSWE</sequence>
<dbReference type="AlphaFoldDB" id="A0A5P9CPP2"/>
<keyword evidence="1" id="KW-0614">Plasmid</keyword>